<feature type="compositionally biased region" description="Basic and acidic residues" evidence="1">
    <location>
        <begin position="10"/>
        <end position="23"/>
    </location>
</feature>
<dbReference type="EMBL" id="JH993008">
    <property type="protein sequence ID" value="EKX43868.1"/>
    <property type="molecule type" value="Genomic_DNA"/>
</dbReference>
<sequence length="432" mass="45189">MATAGGGGFDGDRGGDRLGRNNERPLVPYFIQGEDGTPVVNQDLRLVPNQGKGKKKGAKATTNVALVNNQVAAAANKATAVRPFAVQHKANAPPASNKNSQTSHNGKFAGGAFLNSPPPSSLPLPKIAARPGMNPVFSDPAIITSSFQEAPSHHSSGASSAIVPGTRVNALFLDGQWYDGTVHQYGMDYCAILFDGYEHEGVYEIPVRDVRPYPSILSTPPGARNDQTQVPPPLKLDAPVHMQADAGERLMHKSSAGILSDKPMEPFRFAGDSILATPGAPRGGNETAGVTSVEELERKLLSHGQAPAHGVYQLPQRDDAGSQLLAMLNINRPQETSSAAPGHHTSLQGSEKPQEASPFKMVPFPYANGASQEPPAAAANGSNGSRSSGLVGSILSHGNGQQQHGGSTTQAPFRPLPTRKPTSQLLASAVNS</sequence>
<feature type="region of interest" description="Disordered" evidence="1">
    <location>
        <begin position="1"/>
        <end position="23"/>
    </location>
</feature>
<feature type="region of interest" description="Disordered" evidence="1">
    <location>
        <begin position="89"/>
        <end position="111"/>
    </location>
</feature>
<feature type="region of interest" description="Disordered" evidence="1">
    <location>
        <begin position="335"/>
        <end position="432"/>
    </location>
</feature>
<evidence type="ECO:0000256" key="1">
    <source>
        <dbReference type="SAM" id="MobiDB-lite"/>
    </source>
</evidence>
<dbReference type="InterPro" id="IPR028322">
    <property type="entry name" value="PNRC-like_rgn"/>
</dbReference>
<feature type="compositionally biased region" description="Polar residues" evidence="1">
    <location>
        <begin position="94"/>
        <end position="105"/>
    </location>
</feature>
<dbReference type="HOGENOM" id="CLU_635305_0_0_1"/>
<proteinExistence type="predicted"/>
<dbReference type="KEGG" id="gtt:GUITHDRAFT_163773"/>
<accession>L1J5R0</accession>
<organism evidence="2">
    <name type="scientific">Guillardia theta (strain CCMP2712)</name>
    <name type="common">Cryptophyte</name>
    <dbReference type="NCBI Taxonomy" id="905079"/>
    <lineage>
        <taxon>Eukaryota</taxon>
        <taxon>Cryptophyceae</taxon>
        <taxon>Pyrenomonadales</taxon>
        <taxon>Geminigeraceae</taxon>
        <taxon>Guillardia</taxon>
    </lineage>
</organism>
<reference evidence="4" key="2">
    <citation type="submission" date="2012-11" db="EMBL/GenBank/DDBJ databases">
        <authorList>
            <person name="Kuo A."/>
            <person name="Curtis B.A."/>
            <person name="Tanifuji G."/>
            <person name="Burki F."/>
            <person name="Gruber A."/>
            <person name="Irimia M."/>
            <person name="Maruyama S."/>
            <person name="Arias M.C."/>
            <person name="Ball S.G."/>
            <person name="Gile G.H."/>
            <person name="Hirakawa Y."/>
            <person name="Hopkins J.F."/>
            <person name="Rensing S.A."/>
            <person name="Schmutz J."/>
            <person name="Symeonidi A."/>
            <person name="Elias M."/>
            <person name="Eveleigh R.J."/>
            <person name="Herman E.K."/>
            <person name="Klute M.J."/>
            <person name="Nakayama T."/>
            <person name="Obornik M."/>
            <person name="Reyes-Prieto A."/>
            <person name="Armbrust E.V."/>
            <person name="Aves S.J."/>
            <person name="Beiko R.G."/>
            <person name="Coutinho P."/>
            <person name="Dacks J.B."/>
            <person name="Durnford D.G."/>
            <person name="Fast N.M."/>
            <person name="Green B.R."/>
            <person name="Grisdale C."/>
            <person name="Hempe F."/>
            <person name="Henrissat B."/>
            <person name="Hoppner M.P."/>
            <person name="Ishida K.-I."/>
            <person name="Kim E."/>
            <person name="Koreny L."/>
            <person name="Kroth P.G."/>
            <person name="Liu Y."/>
            <person name="Malik S.-B."/>
            <person name="Maier U.G."/>
            <person name="McRose D."/>
            <person name="Mock T."/>
            <person name="Neilson J.A."/>
            <person name="Onodera N.T."/>
            <person name="Poole A.M."/>
            <person name="Pritham E.J."/>
            <person name="Richards T.A."/>
            <person name="Rocap G."/>
            <person name="Roy S.W."/>
            <person name="Sarai C."/>
            <person name="Schaack S."/>
            <person name="Shirato S."/>
            <person name="Slamovits C.H."/>
            <person name="Spencer D.F."/>
            <person name="Suzuki S."/>
            <person name="Worden A.Z."/>
            <person name="Zauner S."/>
            <person name="Barry K."/>
            <person name="Bell C."/>
            <person name="Bharti A.K."/>
            <person name="Crow J.A."/>
            <person name="Grimwood J."/>
            <person name="Kramer R."/>
            <person name="Lindquist E."/>
            <person name="Lucas S."/>
            <person name="Salamov A."/>
            <person name="McFadden G.I."/>
            <person name="Lane C.E."/>
            <person name="Keeling P.J."/>
            <person name="Gray M.W."/>
            <person name="Grigoriev I.V."/>
            <person name="Archibald J.M."/>
        </authorList>
    </citation>
    <scope>NUCLEOTIDE SEQUENCE</scope>
    <source>
        <strain evidence="4">CCMP2712</strain>
    </source>
</reference>
<dbReference type="EnsemblProtists" id="EKX43868">
    <property type="protein sequence ID" value="EKX43868"/>
    <property type="gene ID" value="GUITHDRAFT_163773"/>
</dbReference>
<dbReference type="GeneID" id="17300452"/>
<gene>
    <name evidence="2" type="ORF">GUITHDRAFT_163773</name>
</gene>
<evidence type="ECO:0000313" key="4">
    <source>
        <dbReference type="Proteomes" id="UP000011087"/>
    </source>
</evidence>
<dbReference type="OrthoDB" id="10665093at2759"/>
<dbReference type="PaxDb" id="55529-EKX43868"/>
<protein>
    <submittedName>
        <fullName evidence="2 3">Uncharacterized protein</fullName>
    </submittedName>
</protein>
<evidence type="ECO:0000313" key="3">
    <source>
        <dbReference type="EnsemblProtists" id="EKX43868"/>
    </source>
</evidence>
<feature type="compositionally biased region" description="Polar residues" evidence="1">
    <location>
        <begin position="420"/>
        <end position="432"/>
    </location>
</feature>
<reference evidence="2 4" key="1">
    <citation type="journal article" date="2012" name="Nature">
        <title>Algal genomes reveal evolutionary mosaicism and the fate of nucleomorphs.</title>
        <authorList>
            <consortium name="DOE Joint Genome Institute"/>
            <person name="Curtis B.A."/>
            <person name="Tanifuji G."/>
            <person name="Burki F."/>
            <person name="Gruber A."/>
            <person name="Irimia M."/>
            <person name="Maruyama S."/>
            <person name="Arias M.C."/>
            <person name="Ball S.G."/>
            <person name="Gile G.H."/>
            <person name="Hirakawa Y."/>
            <person name="Hopkins J.F."/>
            <person name="Kuo A."/>
            <person name="Rensing S.A."/>
            <person name="Schmutz J."/>
            <person name="Symeonidi A."/>
            <person name="Elias M."/>
            <person name="Eveleigh R.J."/>
            <person name="Herman E.K."/>
            <person name="Klute M.J."/>
            <person name="Nakayama T."/>
            <person name="Obornik M."/>
            <person name="Reyes-Prieto A."/>
            <person name="Armbrust E.V."/>
            <person name="Aves S.J."/>
            <person name="Beiko R.G."/>
            <person name="Coutinho P."/>
            <person name="Dacks J.B."/>
            <person name="Durnford D.G."/>
            <person name="Fast N.M."/>
            <person name="Green B.R."/>
            <person name="Grisdale C.J."/>
            <person name="Hempel F."/>
            <person name="Henrissat B."/>
            <person name="Hoppner M.P."/>
            <person name="Ishida K."/>
            <person name="Kim E."/>
            <person name="Koreny L."/>
            <person name="Kroth P.G."/>
            <person name="Liu Y."/>
            <person name="Malik S.B."/>
            <person name="Maier U.G."/>
            <person name="McRose D."/>
            <person name="Mock T."/>
            <person name="Neilson J.A."/>
            <person name="Onodera N.T."/>
            <person name="Poole A.M."/>
            <person name="Pritham E.J."/>
            <person name="Richards T.A."/>
            <person name="Rocap G."/>
            <person name="Roy S.W."/>
            <person name="Sarai C."/>
            <person name="Schaack S."/>
            <person name="Shirato S."/>
            <person name="Slamovits C.H."/>
            <person name="Spencer D.F."/>
            <person name="Suzuki S."/>
            <person name="Worden A.Z."/>
            <person name="Zauner S."/>
            <person name="Barry K."/>
            <person name="Bell C."/>
            <person name="Bharti A.K."/>
            <person name="Crow J.A."/>
            <person name="Grimwood J."/>
            <person name="Kramer R."/>
            <person name="Lindquist E."/>
            <person name="Lucas S."/>
            <person name="Salamov A."/>
            <person name="McFadden G.I."/>
            <person name="Lane C.E."/>
            <person name="Keeling P.J."/>
            <person name="Gray M.W."/>
            <person name="Grigoriev I.V."/>
            <person name="Archibald J.M."/>
        </authorList>
    </citation>
    <scope>NUCLEOTIDE SEQUENCE</scope>
    <source>
        <strain evidence="2 4">CCMP2712</strain>
    </source>
</reference>
<dbReference type="RefSeq" id="XP_005830848.1">
    <property type="nucleotide sequence ID" value="XM_005830791.1"/>
</dbReference>
<feature type="non-terminal residue" evidence="2">
    <location>
        <position position="432"/>
    </location>
</feature>
<dbReference type="AlphaFoldDB" id="L1J5R0"/>
<dbReference type="Proteomes" id="UP000011087">
    <property type="component" value="Unassembled WGS sequence"/>
</dbReference>
<keyword evidence="4" id="KW-1185">Reference proteome</keyword>
<name>L1J5R0_GUITC</name>
<dbReference type="GO" id="GO:0016071">
    <property type="term" value="P:mRNA metabolic process"/>
    <property type="evidence" value="ECO:0007669"/>
    <property type="project" value="UniProtKB-ARBA"/>
</dbReference>
<dbReference type="Pfam" id="PF15365">
    <property type="entry name" value="PNRC"/>
    <property type="match status" value="1"/>
</dbReference>
<reference evidence="3" key="3">
    <citation type="submission" date="2016-03" db="UniProtKB">
        <authorList>
            <consortium name="EnsemblProtists"/>
        </authorList>
    </citation>
    <scope>IDENTIFICATION</scope>
</reference>
<feature type="compositionally biased region" description="Low complexity" evidence="1">
    <location>
        <begin position="376"/>
        <end position="410"/>
    </location>
</feature>
<evidence type="ECO:0000313" key="2">
    <source>
        <dbReference type="EMBL" id="EKX43868.1"/>
    </source>
</evidence>
<feature type="compositionally biased region" description="Polar residues" evidence="1">
    <location>
        <begin position="335"/>
        <end position="351"/>
    </location>
</feature>